<dbReference type="AlphaFoldDB" id="A0A1L3SQ00"/>
<dbReference type="Pfam" id="PF13430">
    <property type="entry name" value="DUF4112"/>
    <property type="match status" value="1"/>
</dbReference>
<dbReference type="PANTHER" id="PTHR35519">
    <property type="entry name" value="MEMBRANE PROTEINS"/>
    <property type="match status" value="1"/>
</dbReference>
<protein>
    <recommendedName>
        <fullName evidence="3">DUF4112 domain-containing protein</fullName>
    </recommendedName>
</protein>
<dbReference type="InterPro" id="IPR025187">
    <property type="entry name" value="DUF4112"/>
</dbReference>
<dbReference type="Proteomes" id="UP000182840">
    <property type="component" value="Chromosome"/>
</dbReference>
<dbReference type="KEGG" id="meso:BSQ44_08515"/>
<evidence type="ECO:0000313" key="1">
    <source>
        <dbReference type="EMBL" id="APH71405.1"/>
    </source>
</evidence>
<reference evidence="2" key="1">
    <citation type="submission" date="2016-11" db="EMBL/GenBank/DDBJ databases">
        <title>Mesorhizobium oceanicum sp. nov., isolated from deep seawater in South China Sea.</title>
        <authorList>
            <person name="Fu G.-Y."/>
        </authorList>
    </citation>
    <scope>NUCLEOTIDE SEQUENCE [LARGE SCALE GENOMIC DNA]</scope>
    <source>
        <strain evidence="2">B7</strain>
    </source>
</reference>
<evidence type="ECO:0008006" key="3">
    <source>
        <dbReference type="Google" id="ProtNLM"/>
    </source>
</evidence>
<dbReference type="PANTHER" id="PTHR35519:SF2">
    <property type="entry name" value="PH DOMAIN PROTEIN"/>
    <property type="match status" value="1"/>
</dbReference>
<accession>A0A1L3SQ00</accession>
<evidence type="ECO:0000313" key="2">
    <source>
        <dbReference type="Proteomes" id="UP000182840"/>
    </source>
</evidence>
<dbReference type="RefSeq" id="WP_072603027.1">
    <property type="nucleotide sequence ID" value="NZ_CP018171.1"/>
</dbReference>
<name>A0A1L3SQ00_9HYPH</name>
<dbReference type="STRING" id="1670800.BSQ44_08515"/>
<proteinExistence type="predicted"/>
<sequence length="119" mass="12899">MAIPASEVDRRLVELDELARNLDSRWRIPGTGIRFGLDAVAGLIPGVGDVASGLVSAHIVYHAFRIGAPSHVVGRMIANVALDTVVGSVPVLGSVFDVFYKANNRNVRMLQRHLERSRA</sequence>
<gene>
    <name evidence="1" type="ORF">BSQ44_08515</name>
</gene>
<dbReference type="OrthoDB" id="513552at2"/>
<keyword evidence="2" id="KW-1185">Reference proteome</keyword>
<organism evidence="1 2">
    <name type="scientific">Aquibium oceanicum</name>
    <dbReference type="NCBI Taxonomy" id="1670800"/>
    <lineage>
        <taxon>Bacteria</taxon>
        <taxon>Pseudomonadati</taxon>
        <taxon>Pseudomonadota</taxon>
        <taxon>Alphaproteobacteria</taxon>
        <taxon>Hyphomicrobiales</taxon>
        <taxon>Phyllobacteriaceae</taxon>
        <taxon>Aquibium</taxon>
    </lineage>
</organism>
<dbReference type="EMBL" id="CP018171">
    <property type="protein sequence ID" value="APH71405.1"/>
    <property type="molecule type" value="Genomic_DNA"/>
</dbReference>